<dbReference type="Gene3D" id="3.100.10.10">
    <property type="match status" value="1"/>
</dbReference>
<comment type="similarity">
    <text evidence="1">Belongs to the universal ribosomal protein uL15 family.</text>
</comment>
<evidence type="ECO:0000256" key="1">
    <source>
        <dbReference type="ARBA" id="ARBA00007320"/>
    </source>
</evidence>
<feature type="compositionally biased region" description="Basic residues" evidence="4">
    <location>
        <begin position="26"/>
        <end position="35"/>
    </location>
</feature>
<dbReference type="Proteomes" id="UP001363151">
    <property type="component" value="Unassembled WGS sequence"/>
</dbReference>
<evidence type="ECO:0000256" key="2">
    <source>
        <dbReference type="ARBA" id="ARBA00022980"/>
    </source>
</evidence>
<sequence length="149" mass="16276">MATCGPLTRLSKNRKKRGHVSAGHGRVGKHRKHPGGRGNAGGQHHMRTLFDKFHPGYFGKVGMRHFHVLKNRAHCPIINLDMLWPSLPEGTLESVPEGKAPVIDVTKSGFAKVCGKGRLPKQPVVVKAKMFTKMAERKIKACGGACILV</sequence>
<keyword evidence="3" id="KW-0687">Ribonucleoprotein</keyword>
<evidence type="ECO:0000259" key="5">
    <source>
        <dbReference type="Pfam" id="PF00828"/>
    </source>
</evidence>
<comment type="caution">
    <text evidence="6">The sequence shown here is derived from an EMBL/GenBank/DDBJ whole genome shotgun (WGS) entry which is preliminary data.</text>
</comment>
<dbReference type="SUPFAM" id="SSF52080">
    <property type="entry name" value="Ribosomal proteins L15p and L18e"/>
    <property type="match status" value="1"/>
</dbReference>
<feature type="domain" description="Large ribosomal subunit protein uL15/eL18" evidence="5">
    <location>
        <begin position="77"/>
        <end position="146"/>
    </location>
</feature>
<dbReference type="GO" id="GO:0005840">
    <property type="term" value="C:ribosome"/>
    <property type="evidence" value="ECO:0007669"/>
    <property type="project" value="UniProtKB-KW"/>
</dbReference>
<evidence type="ECO:0000256" key="4">
    <source>
        <dbReference type="SAM" id="MobiDB-lite"/>
    </source>
</evidence>
<gene>
    <name evidence="6" type="primary">RPL27A</name>
    <name evidence="6" type="ORF">SO694_00047255</name>
</gene>
<evidence type="ECO:0000313" key="7">
    <source>
        <dbReference type="Proteomes" id="UP001363151"/>
    </source>
</evidence>
<dbReference type="PANTHER" id="PTHR11721">
    <property type="entry name" value="60S RIBOSOMAL PROTEIN L27A"/>
    <property type="match status" value="1"/>
</dbReference>
<dbReference type="Pfam" id="PF00828">
    <property type="entry name" value="Ribosomal_L27A"/>
    <property type="match status" value="1"/>
</dbReference>
<dbReference type="InterPro" id="IPR030878">
    <property type="entry name" value="Ribosomal_uL15"/>
</dbReference>
<dbReference type="HAMAP" id="MF_01341">
    <property type="entry name" value="Ribosomal_uL15"/>
    <property type="match status" value="1"/>
</dbReference>
<protein>
    <submittedName>
        <fullName evidence="6">Ribosomal protein L27a</fullName>
    </submittedName>
</protein>
<organism evidence="6 7">
    <name type="scientific">Aureococcus anophagefferens</name>
    <name type="common">Harmful bloom alga</name>
    <dbReference type="NCBI Taxonomy" id="44056"/>
    <lineage>
        <taxon>Eukaryota</taxon>
        <taxon>Sar</taxon>
        <taxon>Stramenopiles</taxon>
        <taxon>Ochrophyta</taxon>
        <taxon>Pelagophyceae</taxon>
        <taxon>Pelagomonadales</taxon>
        <taxon>Pelagomonadaceae</taxon>
        <taxon>Aureococcus</taxon>
    </lineage>
</organism>
<dbReference type="EMBL" id="JBBJCI010000080">
    <property type="protein sequence ID" value="KAK7249326.1"/>
    <property type="molecule type" value="Genomic_DNA"/>
</dbReference>
<evidence type="ECO:0000256" key="3">
    <source>
        <dbReference type="ARBA" id="ARBA00023274"/>
    </source>
</evidence>
<proteinExistence type="inferred from homology"/>
<dbReference type="InterPro" id="IPR021131">
    <property type="entry name" value="Ribosomal_uL15/eL18"/>
</dbReference>
<dbReference type="PANTHER" id="PTHR11721:SF3">
    <property type="entry name" value="LARGE RIBOSOMAL SUBUNIT PROTEIN UL15"/>
    <property type="match status" value="1"/>
</dbReference>
<accession>A0ABR1G7L7</accession>
<feature type="region of interest" description="Disordered" evidence="4">
    <location>
        <begin position="1"/>
        <end position="43"/>
    </location>
</feature>
<evidence type="ECO:0000313" key="6">
    <source>
        <dbReference type="EMBL" id="KAK7249326.1"/>
    </source>
</evidence>
<keyword evidence="7" id="KW-1185">Reference proteome</keyword>
<reference evidence="6 7" key="1">
    <citation type="submission" date="2024-03" db="EMBL/GenBank/DDBJ databases">
        <title>Aureococcus anophagefferens CCMP1851 and Kratosvirus quantuckense: Draft genome of a second virus-susceptible host strain in the model system.</title>
        <authorList>
            <person name="Chase E."/>
            <person name="Truchon A.R."/>
            <person name="Schepens W."/>
            <person name="Wilhelm S.W."/>
        </authorList>
    </citation>
    <scope>NUCLEOTIDE SEQUENCE [LARGE SCALE GENOMIC DNA]</scope>
    <source>
        <strain evidence="6 7">CCMP1851</strain>
    </source>
</reference>
<name>A0ABR1G7L7_AURAN</name>
<keyword evidence="2 6" id="KW-0689">Ribosomal protein</keyword>
<dbReference type="InterPro" id="IPR036227">
    <property type="entry name" value="Ribosomal_uL15/eL18_sf"/>
</dbReference>